<proteinExistence type="inferred from homology"/>
<keyword evidence="4" id="KW-1185">Reference proteome</keyword>
<evidence type="ECO:0000256" key="1">
    <source>
        <dbReference type="ARBA" id="ARBA00007677"/>
    </source>
</evidence>
<dbReference type="GO" id="GO:0000032">
    <property type="term" value="P:cell wall mannoprotein biosynthetic process"/>
    <property type="evidence" value="ECO:0007669"/>
    <property type="project" value="TreeGrafter"/>
</dbReference>
<reference evidence="3" key="1">
    <citation type="submission" date="2020-05" db="EMBL/GenBank/DDBJ databases">
        <title>Mycena genomes resolve the evolution of fungal bioluminescence.</title>
        <authorList>
            <person name="Tsai I.J."/>
        </authorList>
    </citation>
    <scope>NUCLEOTIDE SEQUENCE</scope>
    <source>
        <strain evidence="3">110903Hualien_Pintung</strain>
    </source>
</reference>
<evidence type="ECO:0000313" key="3">
    <source>
        <dbReference type="EMBL" id="KAF7313992.1"/>
    </source>
</evidence>
<dbReference type="GO" id="GO:0016020">
    <property type="term" value="C:membrane"/>
    <property type="evidence" value="ECO:0007669"/>
    <property type="project" value="InterPro"/>
</dbReference>
<dbReference type="PANTHER" id="PTHR31121:SF6">
    <property type="entry name" value="ALPHA-1,2 MANNOSYLTRANSFERASE KTR1"/>
    <property type="match status" value="1"/>
</dbReference>
<dbReference type="Pfam" id="PF01793">
    <property type="entry name" value="Glyco_transf_15"/>
    <property type="match status" value="1"/>
</dbReference>
<dbReference type="GO" id="GO:0000026">
    <property type="term" value="F:alpha-1,2-mannosyltransferase activity"/>
    <property type="evidence" value="ECO:0007669"/>
    <property type="project" value="TreeGrafter"/>
</dbReference>
<accession>A0A8H6TCC0</accession>
<keyword evidence="2 3" id="KW-0808">Transferase</keyword>
<comment type="caution">
    <text evidence="3">The sequence shown here is derived from an EMBL/GenBank/DDBJ whole genome shotgun (WGS) entry which is preliminary data.</text>
</comment>
<dbReference type="EMBL" id="JACAZE010000006">
    <property type="protein sequence ID" value="KAF7313992.1"/>
    <property type="molecule type" value="Genomic_DNA"/>
</dbReference>
<dbReference type="InterPro" id="IPR029044">
    <property type="entry name" value="Nucleotide-diphossugar_trans"/>
</dbReference>
<evidence type="ECO:0000256" key="2">
    <source>
        <dbReference type="ARBA" id="ARBA00022679"/>
    </source>
</evidence>
<name>A0A8H6TCC0_MYCCL</name>
<dbReference type="AlphaFoldDB" id="A0A8H6TCC0"/>
<dbReference type="Gene3D" id="3.90.550.10">
    <property type="entry name" value="Spore Coat Polysaccharide Biosynthesis Protein SpsA, Chain A"/>
    <property type="match status" value="1"/>
</dbReference>
<protein>
    <submittedName>
        <fullName evidence="3">Glycosyltransferase family 15 protein</fullName>
    </submittedName>
</protein>
<dbReference type="PANTHER" id="PTHR31121">
    <property type="entry name" value="ALPHA-1,2 MANNOSYLTRANSFERASE KTR1"/>
    <property type="match status" value="1"/>
</dbReference>
<gene>
    <name evidence="3" type="ORF">HMN09_00557700</name>
</gene>
<dbReference type="GO" id="GO:0006487">
    <property type="term" value="P:protein N-linked glycosylation"/>
    <property type="evidence" value="ECO:0007669"/>
    <property type="project" value="TreeGrafter"/>
</dbReference>
<dbReference type="GO" id="GO:0005794">
    <property type="term" value="C:Golgi apparatus"/>
    <property type="evidence" value="ECO:0007669"/>
    <property type="project" value="TreeGrafter"/>
</dbReference>
<dbReference type="SUPFAM" id="SSF53448">
    <property type="entry name" value="Nucleotide-diphospho-sugar transferases"/>
    <property type="match status" value="1"/>
</dbReference>
<sequence length="481" mass="55892">MSTHNPAFIPAKFPNPLWDPNFLLCEEDPGGVLVCEFVQLRAQYASLRKAHTILCNSNEKYLYSMRTFLQPPLKPDTQVYLGYRVVRHQQPDVYPTPFRSQPARYTNWTEPPYTTGIPEKYYNTKYRANAVIIMLARNSDVDGAESSITQLEARFNAQFGYPYVFLNDVPFTEEFKRRMRAVVSTSAEFGLVPPEHWNQPEWINEEKASKARDKMGAKHVPFGTSVSYRNMCRFYSGFFFRHALLLQYQYYWRVEPDVQFSCDIQFDPFLFMQGEDKKYGFTISLPDDRTTIRTLRKNVRGTVSVYFSSRMSAPTSEPERAAEFVNKNPDLVSPDNGVDMLLDTHKSGKKEYNRCHFWSNFEIGDFDLWRGEPYMKFFEFLDSRGGFYYERWGDAPVHTFGGKCAPSDWEFFSQLPAALLFARKDQVHFFNEIGYQHGEIQHCPVGSAFERGRCTCSQATSVDRTSLSCLNRYDALFVSRP</sequence>
<dbReference type="InterPro" id="IPR002685">
    <property type="entry name" value="Glyco_trans_15"/>
</dbReference>
<evidence type="ECO:0000313" key="4">
    <source>
        <dbReference type="Proteomes" id="UP000613580"/>
    </source>
</evidence>
<organism evidence="3 4">
    <name type="scientific">Mycena chlorophos</name>
    <name type="common">Agaric fungus</name>
    <name type="synonym">Agaricus chlorophos</name>
    <dbReference type="NCBI Taxonomy" id="658473"/>
    <lineage>
        <taxon>Eukaryota</taxon>
        <taxon>Fungi</taxon>
        <taxon>Dikarya</taxon>
        <taxon>Basidiomycota</taxon>
        <taxon>Agaricomycotina</taxon>
        <taxon>Agaricomycetes</taxon>
        <taxon>Agaricomycetidae</taxon>
        <taxon>Agaricales</taxon>
        <taxon>Marasmiineae</taxon>
        <taxon>Mycenaceae</taxon>
        <taxon>Mycena</taxon>
    </lineage>
</organism>
<dbReference type="Proteomes" id="UP000613580">
    <property type="component" value="Unassembled WGS sequence"/>
</dbReference>
<dbReference type="OrthoDB" id="439943at2759"/>
<comment type="similarity">
    <text evidence="1">Belongs to the glycosyltransferase 15 family.</text>
</comment>
<dbReference type="FunFam" id="3.90.550.10:FF:000051">
    <property type="entry name" value="Alpha-1,2-mannosyltransferase (Ktr4)"/>
    <property type="match status" value="1"/>
</dbReference>